<keyword evidence="4 9" id="KW-0812">Transmembrane</keyword>
<feature type="transmembrane region" description="Helical" evidence="9">
    <location>
        <begin position="110"/>
        <end position="129"/>
    </location>
</feature>
<feature type="transmembrane region" description="Helical" evidence="9">
    <location>
        <begin position="192"/>
        <end position="211"/>
    </location>
</feature>
<keyword evidence="5 9" id="KW-1133">Transmembrane helix</keyword>
<dbReference type="GO" id="GO:0046872">
    <property type="term" value="F:metal ion binding"/>
    <property type="evidence" value="ECO:0007669"/>
    <property type="project" value="UniProtKB-KW"/>
</dbReference>
<feature type="binding site" evidence="7">
    <location>
        <position position="96"/>
    </location>
    <ligand>
        <name>Zn(2+)</name>
        <dbReference type="ChEBI" id="CHEBI:29105"/>
    </ligand>
</feature>
<evidence type="ECO:0000256" key="3">
    <source>
        <dbReference type="ARBA" id="ARBA00022475"/>
    </source>
</evidence>
<evidence type="ECO:0000313" key="10">
    <source>
        <dbReference type="EMBL" id="XCJ79756.1"/>
    </source>
</evidence>
<feature type="binding site" evidence="7">
    <location>
        <position position="222"/>
    </location>
    <ligand>
        <name>Zn(2+)</name>
        <dbReference type="ChEBI" id="CHEBI:29105"/>
    </ligand>
</feature>
<evidence type="ECO:0000256" key="2">
    <source>
        <dbReference type="ARBA" id="ARBA00008488"/>
    </source>
</evidence>
<feature type="transmembrane region" description="Helical" evidence="9">
    <location>
        <begin position="135"/>
        <end position="156"/>
    </location>
</feature>
<keyword evidence="3" id="KW-1003">Cell membrane</keyword>
<dbReference type="RefSeq" id="WP_353980669.1">
    <property type="nucleotide sequence ID" value="NZ_CP159578.1"/>
</dbReference>
<reference evidence="10" key="1">
    <citation type="submission" date="2024-06" db="EMBL/GenBank/DDBJ databases">
        <title>Complete genome of Salinicola endophyticus HNIBRBA4755.</title>
        <authorList>
            <person name="Shin S.Y."/>
            <person name="Kang H."/>
            <person name="Song J."/>
        </authorList>
    </citation>
    <scope>NUCLEOTIDE SEQUENCE</scope>
    <source>
        <strain evidence="10">HNIBRBA4755</strain>
    </source>
</reference>
<feature type="compositionally biased region" description="Polar residues" evidence="8">
    <location>
        <begin position="7"/>
        <end position="17"/>
    </location>
</feature>
<proteinExistence type="inferred from homology"/>
<comment type="subcellular location">
    <subcellularLocation>
        <location evidence="1">Cell membrane</location>
        <topology evidence="1">Multi-pass membrane protein</topology>
    </subcellularLocation>
</comment>
<feature type="transmembrane region" description="Helical" evidence="9">
    <location>
        <begin position="48"/>
        <end position="68"/>
    </location>
</feature>
<name>A0AB74U6D3_9GAMM</name>
<feature type="binding site" evidence="7">
    <location>
        <position position="218"/>
    </location>
    <ligand>
        <name>Zn(2+)</name>
        <dbReference type="ChEBI" id="CHEBI:29105"/>
    </ligand>
</feature>
<dbReference type="NCBIfam" id="TIGR01065">
    <property type="entry name" value="hlyIII"/>
    <property type="match status" value="1"/>
</dbReference>
<protein>
    <submittedName>
        <fullName evidence="10">Hemolysin III family protein</fullName>
    </submittedName>
</protein>
<dbReference type="GO" id="GO:0005886">
    <property type="term" value="C:plasma membrane"/>
    <property type="evidence" value="ECO:0007669"/>
    <property type="project" value="UniProtKB-SubCell"/>
</dbReference>
<accession>A0AB74U6D3</accession>
<dbReference type="PANTHER" id="PTHR20855:SF3">
    <property type="entry name" value="LD03007P"/>
    <property type="match status" value="1"/>
</dbReference>
<dbReference type="InterPro" id="IPR004254">
    <property type="entry name" value="AdipoR/HlyIII-related"/>
</dbReference>
<organism evidence="10">
    <name type="scientific">Salinicola endophyticus</name>
    <dbReference type="NCBI Taxonomy" id="1949083"/>
    <lineage>
        <taxon>Bacteria</taxon>
        <taxon>Pseudomonadati</taxon>
        <taxon>Pseudomonadota</taxon>
        <taxon>Gammaproteobacteria</taxon>
        <taxon>Oceanospirillales</taxon>
        <taxon>Halomonadaceae</taxon>
        <taxon>Salinicola</taxon>
    </lineage>
</organism>
<evidence type="ECO:0000256" key="4">
    <source>
        <dbReference type="ARBA" id="ARBA00022692"/>
    </source>
</evidence>
<feature type="transmembrane region" description="Helical" evidence="9">
    <location>
        <begin position="80"/>
        <end position="98"/>
    </location>
</feature>
<dbReference type="InterPro" id="IPR005744">
    <property type="entry name" value="Hy-lIII"/>
</dbReference>
<evidence type="ECO:0000256" key="5">
    <source>
        <dbReference type="ARBA" id="ARBA00022989"/>
    </source>
</evidence>
<dbReference type="PANTHER" id="PTHR20855">
    <property type="entry name" value="ADIPOR/PROGESTIN RECEPTOR-RELATED"/>
    <property type="match status" value="1"/>
</dbReference>
<evidence type="ECO:0000256" key="1">
    <source>
        <dbReference type="ARBA" id="ARBA00004651"/>
    </source>
</evidence>
<dbReference type="AlphaFoldDB" id="A0AB74U6D3"/>
<comment type="similarity">
    <text evidence="2">Belongs to the UPF0073 (Hly-III) family.</text>
</comment>
<evidence type="ECO:0000256" key="9">
    <source>
        <dbReference type="SAM" id="Phobius"/>
    </source>
</evidence>
<evidence type="ECO:0000256" key="6">
    <source>
        <dbReference type="ARBA" id="ARBA00023136"/>
    </source>
</evidence>
<dbReference type="Pfam" id="PF03006">
    <property type="entry name" value="HlyIII"/>
    <property type="match status" value="1"/>
</dbReference>
<sequence length="245" mass="26960">MPDSASHPLSSSRYSTSKPEHASPPQAAEEEEEYTRLEEWLHSISHGIGAALSLAGMIVLIVLASIAAEVDPWKIVSVSLYGSCLLALYTASTLYHGFRSQRLKRVFQAFDHCAIYLLIAGTYTPFLLVNLRGPMGWALFGVIWGLALGGIALRLIWPQRFNLLRVFIYLIMGWLIVIASDSLTTQLSPTGLALLVAGGITYTVGVLFYALRVIPFHHAIWHLFVIGGSVCHFLAIYTAVLPFET</sequence>
<evidence type="ECO:0000256" key="7">
    <source>
        <dbReference type="PIRSR" id="PIRSR604254-1"/>
    </source>
</evidence>
<keyword evidence="6 9" id="KW-0472">Membrane</keyword>
<keyword evidence="7" id="KW-0479">Metal-binding</keyword>
<feature type="transmembrane region" description="Helical" evidence="9">
    <location>
        <begin position="223"/>
        <end position="243"/>
    </location>
</feature>
<dbReference type="GO" id="GO:0140911">
    <property type="term" value="F:pore-forming activity"/>
    <property type="evidence" value="ECO:0007669"/>
    <property type="project" value="InterPro"/>
</dbReference>
<evidence type="ECO:0000256" key="8">
    <source>
        <dbReference type="SAM" id="MobiDB-lite"/>
    </source>
</evidence>
<feature type="region of interest" description="Disordered" evidence="8">
    <location>
        <begin position="1"/>
        <end position="29"/>
    </location>
</feature>
<gene>
    <name evidence="10" type="ORF">ABV408_00845</name>
</gene>
<dbReference type="EMBL" id="CP159578">
    <property type="protein sequence ID" value="XCJ79756.1"/>
    <property type="molecule type" value="Genomic_DNA"/>
</dbReference>
<feature type="transmembrane region" description="Helical" evidence="9">
    <location>
        <begin position="163"/>
        <end position="180"/>
    </location>
</feature>
<keyword evidence="7" id="KW-0862">Zinc</keyword>